<evidence type="ECO:0000256" key="1">
    <source>
        <dbReference type="SAM" id="MobiDB-lite"/>
    </source>
</evidence>
<feature type="compositionally biased region" description="Basic and acidic residues" evidence="1">
    <location>
        <begin position="446"/>
        <end position="462"/>
    </location>
</feature>
<dbReference type="HOGENOM" id="CLU_003590_2_0_1"/>
<proteinExistence type="predicted"/>
<keyword evidence="4" id="KW-1185">Reference proteome</keyword>
<dbReference type="OrthoDB" id="5570009at2759"/>
<evidence type="ECO:0000313" key="4">
    <source>
        <dbReference type="Proteomes" id="UP000054166"/>
    </source>
</evidence>
<name>A0A0C3G6N7_PILCF</name>
<dbReference type="Pfam" id="PF07859">
    <property type="entry name" value="Abhydrolase_3"/>
    <property type="match status" value="2"/>
</dbReference>
<feature type="region of interest" description="Disordered" evidence="1">
    <location>
        <begin position="801"/>
        <end position="883"/>
    </location>
</feature>
<dbReference type="InterPro" id="IPR029058">
    <property type="entry name" value="AB_hydrolase_fold"/>
</dbReference>
<feature type="compositionally biased region" description="Basic and acidic residues" evidence="1">
    <location>
        <begin position="825"/>
        <end position="838"/>
    </location>
</feature>
<feature type="compositionally biased region" description="Polar residues" evidence="1">
    <location>
        <begin position="802"/>
        <end position="824"/>
    </location>
</feature>
<accession>A0A0C3G6N7</accession>
<evidence type="ECO:0000259" key="2">
    <source>
        <dbReference type="Pfam" id="PF07859"/>
    </source>
</evidence>
<feature type="compositionally biased region" description="Basic residues" evidence="1">
    <location>
        <begin position="388"/>
        <end position="401"/>
    </location>
</feature>
<feature type="region of interest" description="Disordered" evidence="1">
    <location>
        <begin position="745"/>
        <end position="788"/>
    </location>
</feature>
<dbReference type="Gene3D" id="3.40.50.1820">
    <property type="entry name" value="alpha/beta hydrolase"/>
    <property type="match status" value="2"/>
</dbReference>
<feature type="compositionally biased region" description="Acidic residues" evidence="1">
    <location>
        <begin position="466"/>
        <end position="475"/>
    </location>
</feature>
<dbReference type="InParanoid" id="A0A0C3G6N7"/>
<gene>
    <name evidence="3" type="ORF">PILCRDRAFT_809918</name>
</gene>
<reference evidence="3 4" key="1">
    <citation type="submission" date="2014-04" db="EMBL/GenBank/DDBJ databases">
        <authorList>
            <consortium name="DOE Joint Genome Institute"/>
            <person name="Kuo A."/>
            <person name="Tarkka M."/>
            <person name="Buscot F."/>
            <person name="Kohler A."/>
            <person name="Nagy L.G."/>
            <person name="Floudas D."/>
            <person name="Copeland A."/>
            <person name="Barry K.W."/>
            <person name="Cichocki N."/>
            <person name="Veneault-Fourrey C."/>
            <person name="LaButti K."/>
            <person name="Lindquist E.A."/>
            <person name="Lipzen A."/>
            <person name="Lundell T."/>
            <person name="Morin E."/>
            <person name="Murat C."/>
            <person name="Sun H."/>
            <person name="Tunlid A."/>
            <person name="Henrissat B."/>
            <person name="Grigoriev I.V."/>
            <person name="Hibbett D.S."/>
            <person name="Martin F."/>
            <person name="Nordberg H.P."/>
            <person name="Cantor M.N."/>
            <person name="Hua S.X."/>
        </authorList>
    </citation>
    <scope>NUCLEOTIDE SEQUENCE [LARGE SCALE GENOMIC DNA]</scope>
    <source>
        <strain evidence="3 4">F 1598</strain>
    </source>
</reference>
<dbReference type="STRING" id="765440.A0A0C3G6N7"/>
<feature type="compositionally biased region" description="Polar residues" evidence="1">
    <location>
        <begin position="431"/>
        <end position="443"/>
    </location>
</feature>
<protein>
    <recommendedName>
        <fullName evidence="2">Alpha/beta hydrolase fold-3 domain-containing protein</fullName>
    </recommendedName>
</protein>
<dbReference type="Proteomes" id="UP000054166">
    <property type="component" value="Unassembled WGS sequence"/>
</dbReference>
<dbReference type="PANTHER" id="PTHR23025">
    <property type="entry name" value="TRIACYLGLYCEROL LIPASE"/>
    <property type="match status" value="1"/>
</dbReference>
<dbReference type="PANTHER" id="PTHR23025:SF3">
    <property type="entry name" value="HORMONE-SENSITIVE LIPASE"/>
    <property type="match status" value="1"/>
</dbReference>
<dbReference type="EMBL" id="KN832970">
    <property type="protein sequence ID" value="KIM91925.1"/>
    <property type="molecule type" value="Genomic_DNA"/>
</dbReference>
<feature type="region of interest" description="Disordered" evidence="1">
    <location>
        <begin position="382"/>
        <end position="484"/>
    </location>
</feature>
<dbReference type="SUPFAM" id="SSF53474">
    <property type="entry name" value="alpha/beta-Hydrolases"/>
    <property type="match status" value="1"/>
</dbReference>
<dbReference type="AlphaFoldDB" id="A0A0C3G6N7"/>
<dbReference type="GO" id="GO:0004806">
    <property type="term" value="F:triacylglycerol lipase activity"/>
    <property type="evidence" value="ECO:0007669"/>
    <property type="project" value="TreeGrafter"/>
</dbReference>
<evidence type="ECO:0000313" key="3">
    <source>
        <dbReference type="EMBL" id="KIM91925.1"/>
    </source>
</evidence>
<sequence>MIDHLFGKPSPSWKRTQVFLVIFFWLWRILRGNPKAPRLLLLRQANRALQRFTPWQLIVSTLTGVYAVRNLDKILGLGSPEPLAHLYSPSYYRATWINTGLDAGFATAMSIRPKWLNDICSVLFSVYYVIYTQEADEKLRRFRAVPTVEMLRTTWDKTTNPYIRFFTNLRLPRTSIRRKILLPRPKSSTYRRPIAAFLYFAPSESHLSQATDLILDFPGGGFVSMTPEHHEERLRIWAVRTGKPILSIEYGKAPEYPYPFAIDEAFDTYRLLVDTAGTSIGMSGRKFNVIMTGDSAGATLAVNVMIKIVEHNTSSATTVPPPPIPPPLSLVLNYAALDFNFTSWMSPTNLRVLRSEQSSGNLPGIQELAMQKDHLGHVSPLSMVGGKRPGRHGKNRLQRKPSWRDTIRGLTYSGEEEKEARRLTGRATVMGPTTSMPGSSSRTPIVRRERARTLSHPEDKGTLADAESDDKDDSEADFKHLREEDRPIGARVLHIYSQGSPRTDSPLPASPLTSEKQQEQLSVAIAEADSKANMAPGRNEKGKGEPIGTRLTMTSRSGYFQDRVISPSMMRAMAILYIGPHRNPDFATDYYISPILAPSHILAQFPPLLMQCGEKDPFVDDTVIFAGRIREAKRARKVELDLAIAGKSARFGESLRMSTATSEQPAPAEGARLTAMKKERDQLAQETEEDWVQIVLFSEWSHGYLQMPSLMSEAKAVIEDLGDWIDDAFWRLSERGAEERPLLATIGSKAQADRGRSSSSGNQPVRLNIGGHTPKSMPSPFNSETETDDSVITFVPKRLRSLSHSSPDKNGTNAPQPQGSSWSDETLRDDIHHDDASKQKSRTSSSGSKDGEVLLSYGDMGDVKGSHRGTPPPGWTKTAGQTISETELMRRRRLLDSHIFD</sequence>
<feature type="domain" description="Alpha/beta hydrolase fold-3" evidence="2">
    <location>
        <begin position="556"/>
        <end position="637"/>
    </location>
</feature>
<feature type="domain" description="Alpha/beta hydrolase fold-3" evidence="2">
    <location>
        <begin position="215"/>
        <end position="339"/>
    </location>
</feature>
<dbReference type="GO" id="GO:0005829">
    <property type="term" value="C:cytosol"/>
    <property type="evidence" value="ECO:0007669"/>
    <property type="project" value="TreeGrafter"/>
</dbReference>
<organism evidence="3 4">
    <name type="scientific">Piloderma croceum (strain F 1598)</name>
    <dbReference type="NCBI Taxonomy" id="765440"/>
    <lineage>
        <taxon>Eukaryota</taxon>
        <taxon>Fungi</taxon>
        <taxon>Dikarya</taxon>
        <taxon>Basidiomycota</taxon>
        <taxon>Agaricomycotina</taxon>
        <taxon>Agaricomycetes</taxon>
        <taxon>Agaricomycetidae</taxon>
        <taxon>Atheliales</taxon>
        <taxon>Atheliaceae</taxon>
        <taxon>Piloderma</taxon>
    </lineage>
</organism>
<feature type="region of interest" description="Disordered" evidence="1">
    <location>
        <begin position="498"/>
        <end position="517"/>
    </location>
</feature>
<dbReference type="InterPro" id="IPR013094">
    <property type="entry name" value="AB_hydrolase_3"/>
</dbReference>
<dbReference type="GO" id="GO:0019433">
    <property type="term" value="P:triglyceride catabolic process"/>
    <property type="evidence" value="ECO:0007669"/>
    <property type="project" value="TreeGrafter"/>
</dbReference>
<feature type="region of interest" description="Disordered" evidence="1">
    <location>
        <begin position="531"/>
        <end position="551"/>
    </location>
</feature>
<reference evidence="4" key="2">
    <citation type="submission" date="2015-01" db="EMBL/GenBank/DDBJ databases">
        <title>Evolutionary Origins and Diversification of the Mycorrhizal Mutualists.</title>
        <authorList>
            <consortium name="DOE Joint Genome Institute"/>
            <consortium name="Mycorrhizal Genomics Consortium"/>
            <person name="Kohler A."/>
            <person name="Kuo A."/>
            <person name="Nagy L.G."/>
            <person name="Floudas D."/>
            <person name="Copeland A."/>
            <person name="Barry K.W."/>
            <person name="Cichocki N."/>
            <person name="Veneault-Fourrey C."/>
            <person name="LaButti K."/>
            <person name="Lindquist E.A."/>
            <person name="Lipzen A."/>
            <person name="Lundell T."/>
            <person name="Morin E."/>
            <person name="Murat C."/>
            <person name="Riley R."/>
            <person name="Ohm R."/>
            <person name="Sun H."/>
            <person name="Tunlid A."/>
            <person name="Henrissat B."/>
            <person name="Grigoriev I.V."/>
            <person name="Hibbett D.S."/>
            <person name="Martin F."/>
        </authorList>
    </citation>
    <scope>NUCLEOTIDE SEQUENCE [LARGE SCALE GENOMIC DNA]</scope>
    <source>
        <strain evidence="4">F 1598</strain>
    </source>
</reference>
<dbReference type="GO" id="GO:0004771">
    <property type="term" value="F:sterol ester esterase activity"/>
    <property type="evidence" value="ECO:0007669"/>
    <property type="project" value="TreeGrafter"/>
</dbReference>